<dbReference type="AlphaFoldDB" id="A0A1Q8CLA0"/>
<dbReference type="Gene3D" id="3.40.50.150">
    <property type="entry name" value="Vaccinia Virus protein VP39"/>
    <property type="match status" value="1"/>
</dbReference>
<feature type="region of interest" description="Disordered" evidence="1">
    <location>
        <begin position="1"/>
        <end position="48"/>
    </location>
</feature>
<evidence type="ECO:0000256" key="1">
    <source>
        <dbReference type="SAM" id="MobiDB-lite"/>
    </source>
</evidence>
<dbReference type="RefSeq" id="WP_075127984.1">
    <property type="nucleotide sequence ID" value="NZ_MSIE01000045.1"/>
</dbReference>
<dbReference type="Proteomes" id="UP000185596">
    <property type="component" value="Unassembled WGS sequence"/>
</dbReference>
<organism evidence="3 4">
    <name type="scientific">Actinophytocola xanthii</name>
    <dbReference type="NCBI Taxonomy" id="1912961"/>
    <lineage>
        <taxon>Bacteria</taxon>
        <taxon>Bacillati</taxon>
        <taxon>Actinomycetota</taxon>
        <taxon>Actinomycetes</taxon>
        <taxon>Pseudonocardiales</taxon>
        <taxon>Pseudonocardiaceae</taxon>
    </lineage>
</organism>
<evidence type="ECO:0000259" key="2">
    <source>
        <dbReference type="Pfam" id="PF08241"/>
    </source>
</evidence>
<dbReference type="Pfam" id="PF08241">
    <property type="entry name" value="Methyltransf_11"/>
    <property type="match status" value="1"/>
</dbReference>
<dbReference type="InterPro" id="IPR029063">
    <property type="entry name" value="SAM-dependent_MTases_sf"/>
</dbReference>
<dbReference type="InterPro" id="IPR013216">
    <property type="entry name" value="Methyltransf_11"/>
</dbReference>
<proteinExistence type="predicted"/>
<dbReference type="EMBL" id="MSIE01000045">
    <property type="protein sequence ID" value="OLF15124.1"/>
    <property type="molecule type" value="Genomic_DNA"/>
</dbReference>
<sequence length="295" mass="31541">MPLPGQPSTGPAGRDSGTEDPAVRRAERLLGTVGSERRPASSAESAAANSAWWDADADDYHVEHGEFLGVADFVWCPEAVREADVRLLGDVAGRDVLEVGCGSAPCARWLADQGARVVGLDLSAGMLRYASAANEATGIDVPLVRANAEGLPFADRSFDIACSAFGAVPFVASLESVFGEVARVLRPGGSWVFAVTHPMRWIFPDDPGLDGLRVTGSYFDRTPYVEVDGDGRATYVEHHRTLGDFVRALTGAGFRLVDLVEPEWPDGLTEVWGQWSPLRGALFPGTAIFVCRQAP</sequence>
<dbReference type="GO" id="GO:0032259">
    <property type="term" value="P:methylation"/>
    <property type="evidence" value="ECO:0007669"/>
    <property type="project" value="UniProtKB-KW"/>
</dbReference>
<dbReference type="PANTHER" id="PTHR43591:SF24">
    <property type="entry name" value="2-METHOXY-6-POLYPRENYL-1,4-BENZOQUINOL METHYLASE, MITOCHONDRIAL"/>
    <property type="match status" value="1"/>
</dbReference>
<keyword evidence="3" id="KW-0489">Methyltransferase</keyword>
<keyword evidence="3" id="KW-0808">Transferase</keyword>
<dbReference type="OrthoDB" id="5566900at2"/>
<keyword evidence="4" id="KW-1185">Reference proteome</keyword>
<name>A0A1Q8CLA0_9PSEU</name>
<dbReference type="CDD" id="cd02440">
    <property type="entry name" value="AdoMet_MTases"/>
    <property type="match status" value="1"/>
</dbReference>
<dbReference type="GO" id="GO:0008757">
    <property type="term" value="F:S-adenosylmethionine-dependent methyltransferase activity"/>
    <property type="evidence" value="ECO:0007669"/>
    <property type="project" value="InterPro"/>
</dbReference>
<reference evidence="3 4" key="1">
    <citation type="submission" date="2016-12" db="EMBL/GenBank/DDBJ databases">
        <title>The draft genome sequence of Actinophytocola sp. 11-183.</title>
        <authorList>
            <person name="Wang W."/>
            <person name="Yuan L."/>
        </authorList>
    </citation>
    <scope>NUCLEOTIDE SEQUENCE [LARGE SCALE GENOMIC DNA]</scope>
    <source>
        <strain evidence="3 4">11-183</strain>
    </source>
</reference>
<dbReference type="PANTHER" id="PTHR43591">
    <property type="entry name" value="METHYLTRANSFERASE"/>
    <property type="match status" value="1"/>
</dbReference>
<protein>
    <submittedName>
        <fullName evidence="3">SAM-dependent methyltransferase</fullName>
    </submittedName>
</protein>
<evidence type="ECO:0000313" key="4">
    <source>
        <dbReference type="Proteomes" id="UP000185596"/>
    </source>
</evidence>
<gene>
    <name evidence="3" type="ORF">BU204_23580</name>
</gene>
<accession>A0A1Q8CLA0</accession>
<dbReference type="STRING" id="1912961.BU204_23580"/>
<evidence type="ECO:0000313" key="3">
    <source>
        <dbReference type="EMBL" id="OLF15124.1"/>
    </source>
</evidence>
<dbReference type="SUPFAM" id="SSF53335">
    <property type="entry name" value="S-adenosyl-L-methionine-dependent methyltransferases"/>
    <property type="match status" value="1"/>
</dbReference>
<feature type="domain" description="Methyltransferase type 11" evidence="2">
    <location>
        <begin position="97"/>
        <end position="192"/>
    </location>
</feature>
<comment type="caution">
    <text evidence="3">The sequence shown here is derived from an EMBL/GenBank/DDBJ whole genome shotgun (WGS) entry which is preliminary data.</text>
</comment>